<protein>
    <submittedName>
        <fullName evidence="10">Type VII secretion protein EccE</fullName>
    </submittedName>
</protein>
<keyword evidence="6 8" id="KW-0472">Membrane</keyword>
<proteinExistence type="inferred from homology"/>
<comment type="similarity">
    <text evidence="2">Belongs to the EccE family.</text>
</comment>
<name>A0ABP4GZY8_9PSEU</name>
<feature type="region of interest" description="Disordered" evidence="7">
    <location>
        <begin position="1"/>
        <end position="49"/>
    </location>
</feature>
<evidence type="ECO:0000259" key="9">
    <source>
        <dbReference type="Pfam" id="PF11203"/>
    </source>
</evidence>
<dbReference type="InterPro" id="IPR050051">
    <property type="entry name" value="EccE_dom"/>
</dbReference>
<comment type="caution">
    <text evidence="10">The sequence shown here is derived from an EMBL/GenBank/DDBJ whole genome shotgun (WGS) entry which is preliminary data.</text>
</comment>
<dbReference type="Pfam" id="PF11203">
    <property type="entry name" value="EccE"/>
    <property type="match status" value="1"/>
</dbReference>
<organism evidence="10 11">
    <name type="scientific">Prauserella halophila</name>
    <dbReference type="NCBI Taxonomy" id="185641"/>
    <lineage>
        <taxon>Bacteria</taxon>
        <taxon>Bacillati</taxon>
        <taxon>Actinomycetota</taxon>
        <taxon>Actinomycetes</taxon>
        <taxon>Pseudonocardiales</taxon>
        <taxon>Pseudonocardiaceae</taxon>
        <taxon>Prauserella</taxon>
    </lineage>
</organism>
<feature type="transmembrane region" description="Helical" evidence="8">
    <location>
        <begin position="149"/>
        <end position="167"/>
    </location>
</feature>
<evidence type="ECO:0000256" key="6">
    <source>
        <dbReference type="ARBA" id="ARBA00023136"/>
    </source>
</evidence>
<keyword evidence="11" id="KW-1185">Reference proteome</keyword>
<dbReference type="Proteomes" id="UP001500653">
    <property type="component" value="Unassembled WGS sequence"/>
</dbReference>
<feature type="compositionally biased region" description="Gly residues" evidence="7">
    <location>
        <begin position="79"/>
        <end position="91"/>
    </location>
</feature>
<evidence type="ECO:0000256" key="1">
    <source>
        <dbReference type="ARBA" id="ARBA00004236"/>
    </source>
</evidence>
<dbReference type="EMBL" id="BAAALN010000010">
    <property type="protein sequence ID" value="GAA1244316.1"/>
    <property type="molecule type" value="Genomic_DNA"/>
</dbReference>
<accession>A0ABP4GZY8</accession>
<keyword evidence="4 8" id="KW-0812">Transmembrane</keyword>
<evidence type="ECO:0000256" key="3">
    <source>
        <dbReference type="ARBA" id="ARBA00022475"/>
    </source>
</evidence>
<feature type="region of interest" description="Disordered" evidence="7">
    <location>
        <begin position="69"/>
        <end position="117"/>
    </location>
</feature>
<evidence type="ECO:0000256" key="7">
    <source>
        <dbReference type="SAM" id="MobiDB-lite"/>
    </source>
</evidence>
<feature type="transmembrane region" description="Helical" evidence="8">
    <location>
        <begin position="117"/>
        <end position="143"/>
    </location>
</feature>
<dbReference type="NCBIfam" id="TIGR03923">
    <property type="entry name" value="T7SS_EccE"/>
    <property type="match status" value="1"/>
</dbReference>
<evidence type="ECO:0000313" key="11">
    <source>
        <dbReference type="Proteomes" id="UP001500653"/>
    </source>
</evidence>
<dbReference type="InterPro" id="IPR021368">
    <property type="entry name" value="T7SS_EccE"/>
</dbReference>
<reference evidence="11" key="1">
    <citation type="journal article" date="2019" name="Int. J. Syst. Evol. Microbiol.">
        <title>The Global Catalogue of Microorganisms (GCM) 10K type strain sequencing project: providing services to taxonomists for standard genome sequencing and annotation.</title>
        <authorList>
            <consortium name="The Broad Institute Genomics Platform"/>
            <consortium name="The Broad Institute Genome Sequencing Center for Infectious Disease"/>
            <person name="Wu L."/>
            <person name="Ma J."/>
        </authorList>
    </citation>
    <scope>NUCLEOTIDE SEQUENCE [LARGE SCALE GENOMIC DNA]</scope>
    <source>
        <strain evidence="11">JCM 13023</strain>
    </source>
</reference>
<evidence type="ECO:0000256" key="2">
    <source>
        <dbReference type="ARBA" id="ARBA00007759"/>
    </source>
</evidence>
<keyword evidence="3" id="KW-1003">Cell membrane</keyword>
<evidence type="ECO:0000256" key="5">
    <source>
        <dbReference type="ARBA" id="ARBA00022989"/>
    </source>
</evidence>
<feature type="domain" description="Type VII secretion system protein EccE" evidence="9">
    <location>
        <begin position="324"/>
        <end position="426"/>
    </location>
</feature>
<gene>
    <name evidence="10" type="primary">eccE</name>
    <name evidence="10" type="ORF">GCM10009676_32590</name>
</gene>
<evidence type="ECO:0000313" key="10">
    <source>
        <dbReference type="EMBL" id="GAA1244316.1"/>
    </source>
</evidence>
<comment type="subcellular location">
    <subcellularLocation>
        <location evidence="1">Cell membrane</location>
    </subcellularLocation>
</comment>
<evidence type="ECO:0000256" key="8">
    <source>
        <dbReference type="SAM" id="Phobius"/>
    </source>
</evidence>
<sequence length="519" mass="53799">MDRAGPAPVDPRARTARQVPSDRRDPADPQGRVVPDRPSRVALQAPADPVAAPRAPVVLAVLARAAPADPVAAAPAPSGPGGPSGPHGSGGPEPTPSEPPKPPEPEPRNAPPARKRALGASLGPLPVMNLVLIEIGLAIGLVLVAIDEALLWVGVGVLGLTVILALLRWHGQWFTQWAGLTSRYTFRSRARTATPPPPRSIETVDDEEETVISDDDVRVNLLRLAIPGLVVAHGSDHEHSDVGLAWHDGTWTAVLLVEPTPALITQAGGAPSLPLSALAPCLEDRGVVLDSIQMTWHCYPGSAALPSDSPALSSYMEVLGPLPAAARRTTWISLRLDPKRCAAAVQERGGGVVGAHRALMGALSRVRNALESNGVPTRPLDADELLRAGISAAELTGVVGSGQKVSLKEKWTGVTAAGIGHASYAITGWPKGKVTQNLNALTSVRALSSTVGMAISPAEDEGKVTLRGIVRVSARNPRELESADQRLGTLADNVGVSLTPLNGKQTDGLAATIPLGGTA</sequence>
<evidence type="ECO:0000256" key="4">
    <source>
        <dbReference type="ARBA" id="ARBA00022692"/>
    </source>
</evidence>
<keyword evidence="5 8" id="KW-1133">Transmembrane helix</keyword>